<dbReference type="PANTHER" id="PTHR13847">
    <property type="entry name" value="SARCOSINE DEHYDROGENASE-RELATED"/>
    <property type="match status" value="1"/>
</dbReference>
<proteinExistence type="predicted"/>
<comment type="caution">
    <text evidence="2">The sequence shown here is derived from an EMBL/GenBank/DDBJ whole genome shotgun (WGS) entry which is preliminary data.</text>
</comment>
<dbReference type="InterPro" id="IPR036188">
    <property type="entry name" value="FAD/NAD-bd_sf"/>
</dbReference>
<protein>
    <recommendedName>
        <fullName evidence="1">FAD dependent oxidoreductase domain-containing protein</fullName>
    </recommendedName>
</protein>
<dbReference type="eggNOG" id="ENOG502QQ8N">
    <property type="taxonomic scope" value="Eukaryota"/>
</dbReference>
<dbReference type="AlphaFoldDB" id="A0A0W0FHI9"/>
<accession>A0A0W0FHI9</accession>
<dbReference type="GO" id="GO:0005737">
    <property type="term" value="C:cytoplasm"/>
    <property type="evidence" value="ECO:0007669"/>
    <property type="project" value="TreeGrafter"/>
</dbReference>
<gene>
    <name evidence="2" type="ORF">WG66_11608</name>
</gene>
<dbReference type="Gene3D" id="3.30.9.10">
    <property type="entry name" value="D-Amino Acid Oxidase, subunit A, domain 2"/>
    <property type="match status" value="1"/>
</dbReference>
<evidence type="ECO:0000313" key="3">
    <source>
        <dbReference type="Proteomes" id="UP000054988"/>
    </source>
</evidence>
<dbReference type="Proteomes" id="UP000054988">
    <property type="component" value="Unassembled WGS sequence"/>
</dbReference>
<dbReference type="Gene3D" id="3.50.50.60">
    <property type="entry name" value="FAD/NAD(P)-binding domain"/>
    <property type="match status" value="1"/>
</dbReference>
<reference evidence="2 3" key="1">
    <citation type="submission" date="2015-12" db="EMBL/GenBank/DDBJ databases">
        <title>Draft genome sequence of Moniliophthora roreri, the causal agent of frosty pod rot of cacao.</title>
        <authorList>
            <person name="Aime M.C."/>
            <person name="Diaz-Valderrama J.R."/>
            <person name="Kijpornyongpan T."/>
            <person name="Phillips-Mora W."/>
        </authorList>
    </citation>
    <scope>NUCLEOTIDE SEQUENCE [LARGE SCALE GENOMIC DNA]</scope>
    <source>
        <strain evidence="2 3">MCA 2952</strain>
    </source>
</reference>
<name>A0A0W0FHI9_MONRR</name>
<evidence type="ECO:0000313" key="2">
    <source>
        <dbReference type="EMBL" id="KTB35805.1"/>
    </source>
</evidence>
<dbReference type="InterPro" id="IPR006076">
    <property type="entry name" value="FAD-dep_OxRdtase"/>
</dbReference>
<dbReference type="Pfam" id="PF01266">
    <property type="entry name" value="DAO"/>
    <property type="match status" value="1"/>
</dbReference>
<dbReference type="SUPFAM" id="SSF51905">
    <property type="entry name" value="FAD/NAD(P)-binding domain"/>
    <property type="match status" value="1"/>
</dbReference>
<feature type="domain" description="FAD dependent oxidoreductase" evidence="1">
    <location>
        <begin position="50"/>
        <end position="427"/>
    </location>
</feature>
<evidence type="ECO:0000259" key="1">
    <source>
        <dbReference type="Pfam" id="PF01266"/>
    </source>
</evidence>
<dbReference type="PANTHER" id="PTHR13847:SF260">
    <property type="entry name" value="FAD DEPENDENT OXIDOREDUCTASE DOMAIN-CONTAINING PROTEIN"/>
    <property type="match status" value="1"/>
</dbReference>
<organism evidence="2 3">
    <name type="scientific">Moniliophthora roreri</name>
    <name type="common">Frosty pod rot fungus</name>
    <name type="synonym">Monilia roreri</name>
    <dbReference type="NCBI Taxonomy" id="221103"/>
    <lineage>
        <taxon>Eukaryota</taxon>
        <taxon>Fungi</taxon>
        <taxon>Dikarya</taxon>
        <taxon>Basidiomycota</taxon>
        <taxon>Agaricomycotina</taxon>
        <taxon>Agaricomycetes</taxon>
        <taxon>Agaricomycetidae</taxon>
        <taxon>Agaricales</taxon>
        <taxon>Marasmiineae</taxon>
        <taxon>Marasmiaceae</taxon>
        <taxon>Moniliophthora</taxon>
    </lineage>
</organism>
<sequence length="473" mass="51726">MSSTIANGTANPAAPGHPHPNPCLSFWLQGTRSSSLLGHHTTPELPSTADIAIIGSGISGAAVAYFLLTGPNPPKSVVMLEAREACHGATGRNGGHCRPDCYRGYKGYKAHFGKEQAMKILQNEMDTLNLVTEVIEKEGIDCDFWRGRSFDVAMDKECADFFESNFEEFQADGGVTEGIVEWIDDAEEAKKRTRTPSALVAAEFPASSLWPYKLVMHLLNLCISKHSLNLQTNTPVKSVSQEGDEWTLETPRGVLKASKVVFATNAFTATLLPEFLGKIAPFKGQCSAIVPTRAYSGTNMLDRTYSHRYGLNDFDYMIQRPKDGIIILGGGRWKVPVDELIGNTDDTTKFEILTDHLKGAMKVYMENWGDEAIGEGLLCDWTGIMGYTYEAVPYVGAVHGRPGAYITAGHSGHGMARAFTCSRGVAALIRGESWESTKLPECFQPTPERLAAPKMSVEQYWCDADKSGVPLMH</sequence>
<dbReference type="EMBL" id="LATX01001977">
    <property type="protein sequence ID" value="KTB35805.1"/>
    <property type="molecule type" value="Genomic_DNA"/>
</dbReference>